<accession>A0A1H8A5V5</accession>
<sequence length="74" mass="8364">MNAQQYCVFLFPSVSYVLKAEKILKDRKIDHKLIPVPRQISADCGVCLRIAVDQQEIVVGMLQGTADWESMVLL</sequence>
<organism evidence="2 3">
    <name type="scientific">Syntrophus gentianae</name>
    <dbReference type="NCBI Taxonomy" id="43775"/>
    <lineage>
        <taxon>Bacteria</taxon>
        <taxon>Pseudomonadati</taxon>
        <taxon>Thermodesulfobacteriota</taxon>
        <taxon>Syntrophia</taxon>
        <taxon>Syntrophales</taxon>
        <taxon>Syntrophaceae</taxon>
        <taxon>Syntrophus</taxon>
    </lineage>
</organism>
<keyword evidence="3" id="KW-1185">Reference proteome</keyword>
<dbReference type="OrthoDB" id="9811492at2"/>
<reference evidence="2 3" key="1">
    <citation type="submission" date="2016-10" db="EMBL/GenBank/DDBJ databases">
        <authorList>
            <person name="de Groot N.N."/>
        </authorList>
    </citation>
    <scope>NUCLEOTIDE SEQUENCE [LARGE SCALE GENOMIC DNA]</scope>
    <source>
        <strain evidence="2 3">DSM 8423</strain>
    </source>
</reference>
<dbReference type="Proteomes" id="UP000198744">
    <property type="component" value="Unassembled WGS sequence"/>
</dbReference>
<dbReference type="InterPro" id="IPR021778">
    <property type="entry name" value="Se/S_carrier-like"/>
</dbReference>
<dbReference type="EMBL" id="FOBS01000030">
    <property type="protein sequence ID" value="SEM65179.1"/>
    <property type="molecule type" value="Genomic_DNA"/>
</dbReference>
<protein>
    <recommendedName>
        <fullName evidence="1">Putative Se/S carrier protein-like domain-containing protein</fullName>
    </recommendedName>
</protein>
<evidence type="ECO:0000313" key="2">
    <source>
        <dbReference type="EMBL" id="SEM65179.1"/>
    </source>
</evidence>
<evidence type="ECO:0000259" key="1">
    <source>
        <dbReference type="Pfam" id="PF11823"/>
    </source>
</evidence>
<dbReference type="Pfam" id="PF11823">
    <property type="entry name" value="Se_S_carrier"/>
    <property type="match status" value="1"/>
</dbReference>
<dbReference type="STRING" id="43775.SAMN04489760_13026"/>
<dbReference type="RefSeq" id="WP_093884489.1">
    <property type="nucleotide sequence ID" value="NZ_FOBS01000030.1"/>
</dbReference>
<name>A0A1H8A5V5_9BACT</name>
<feature type="domain" description="Putative Se/S carrier protein-like" evidence="1">
    <location>
        <begin position="6"/>
        <end position="63"/>
    </location>
</feature>
<gene>
    <name evidence="2" type="ORF">SAMN04489760_13026</name>
</gene>
<proteinExistence type="predicted"/>
<evidence type="ECO:0000313" key="3">
    <source>
        <dbReference type="Proteomes" id="UP000198744"/>
    </source>
</evidence>
<dbReference type="AlphaFoldDB" id="A0A1H8A5V5"/>